<dbReference type="Proteomes" id="UP000580250">
    <property type="component" value="Unassembled WGS sequence"/>
</dbReference>
<protein>
    <submittedName>
        <fullName evidence="1">Uncharacterized protein</fullName>
    </submittedName>
</protein>
<sequence>MNIWILLKIKINGVKLILEMVQSLIPMVSLLLEDKTFWYYSFIPA</sequence>
<name>A0A6V7W4V1_MELEN</name>
<organism evidence="1 2">
    <name type="scientific">Meloidogyne enterolobii</name>
    <name type="common">Root-knot nematode worm</name>
    <name type="synonym">Meloidogyne mayaguensis</name>
    <dbReference type="NCBI Taxonomy" id="390850"/>
    <lineage>
        <taxon>Eukaryota</taxon>
        <taxon>Metazoa</taxon>
        <taxon>Ecdysozoa</taxon>
        <taxon>Nematoda</taxon>
        <taxon>Chromadorea</taxon>
        <taxon>Rhabditida</taxon>
        <taxon>Tylenchina</taxon>
        <taxon>Tylenchomorpha</taxon>
        <taxon>Tylenchoidea</taxon>
        <taxon>Meloidogynidae</taxon>
        <taxon>Meloidogyninae</taxon>
        <taxon>Meloidogyne</taxon>
    </lineage>
</organism>
<accession>A0A6V7W4V1</accession>
<evidence type="ECO:0000313" key="2">
    <source>
        <dbReference type="Proteomes" id="UP000580250"/>
    </source>
</evidence>
<proteinExistence type="predicted"/>
<evidence type="ECO:0000313" key="1">
    <source>
        <dbReference type="EMBL" id="CAD2182062.1"/>
    </source>
</evidence>
<dbReference type="EMBL" id="CAJEWN010000420">
    <property type="protein sequence ID" value="CAD2182062.1"/>
    <property type="molecule type" value="Genomic_DNA"/>
</dbReference>
<dbReference type="AlphaFoldDB" id="A0A6V7W4V1"/>
<comment type="caution">
    <text evidence="1">The sequence shown here is derived from an EMBL/GenBank/DDBJ whole genome shotgun (WGS) entry which is preliminary data.</text>
</comment>
<reference evidence="1 2" key="1">
    <citation type="submission" date="2020-08" db="EMBL/GenBank/DDBJ databases">
        <authorList>
            <person name="Koutsovoulos G."/>
            <person name="Danchin GJ E."/>
        </authorList>
    </citation>
    <scope>NUCLEOTIDE SEQUENCE [LARGE SCALE GENOMIC DNA]</scope>
</reference>
<gene>
    <name evidence="1" type="ORF">MENT_LOCUS34248</name>
</gene>